<proteinExistence type="predicted"/>
<feature type="domain" description="Amidohydrolase 3" evidence="2">
    <location>
        <begin position="70"/>
        <end position="557"/>
    </location>
</feature>
<name>A0A2T3IUU9_9GAMM</name>
<protein>
    <submittedName>
        <fullName evidence="3">Transcriptional regulator</fullName>
    </submittedName>
</protein>
<dbReference type="PANTHER" id="PTHR22642">
    <property type="entry name" value="IMIDAZOLONEPROPIONASE"/>
    <property type="match status" value="1"/>
</dbReference>
<dbReference type="SUPFAM" id="SSF51338">
    <property type="entry name" value="Composite domain of metallo-dependent hydrolases"/>
    <property type="match status" value="1"/>
</dbReference>
<dbReference type="EMBL" id="PYMH01000011">
    <property type="protein sequence ID" value="PSU32144.1"/>
    <property type="molecule type" value="Genomic_DNA"/>
</dbReference>
<dbReference type="Pfam" id="PF07969">
    <property type="entry name" value="Amidohydro_3"/>
    <property type="match status" value="1"/>
</dbReference>
<accession>A0A2T3IUU9</accession>
<evidence type="ECO:0000256" key="1">
    <source>
        <dbReference type="SAM" id="SignalP"/>
    </source>
</evidence>
<keyword evidence="4" id="KW-1185">Reference proteome</keyword>
<feature type="signal peptide" evidence="1">
    <location>
        <begin position="1"/>
        <end position="21"/>
    </location>
</feature>
<organism evidence="3 4">
    <name type="scientific">Photobacterium lutimaris</name>
    <dbReference type="NCBI Taxonomy" id="388278"/>
    <lineage>
        <taxon>Bacteria</taxon>
        <taxon>Pseudomonadati</taxon>
        <taxon>Pseudomonadota</taxon>
        <taxon>Gammaproteobacteria</taxon>
        <taxon>Vibrionales</taxon>
        <taxon>Vibrionaceae</taxon>
        <taxon>Photobacterium</taxon>
    </lineage>
</organism>
<dbReference type="InterPro" id="IPR032466">
    <property type="entry name" value="Metal_Hydrolase"/>
</dbReference>
<dbReference type="SUPFAM" id="SSF51556">
    <property type="entry name" value="Metallo-dependent hydrolases"/>
    <property type="match status" value="1"/>
</dbReference>
<dbReference type="Gene3D" id="3.10.310.70">
    <property type="match status" value="1"/>
</dbReference>
<dbReference type="CDD" id="cd01300">
    <property type="entry name" value="YtcJ_like"/>
    <property type="match status" value="1"/>
</dbReference>
<reference evidence="3 4" key="1">
    <citation type="submission" date="2018-03" db="EMBL/GenBank/DDBJ databases">
        <title>Whole genome sequencing of Histamine producing bacteria.</title>
        <authorList>
            <person name="Butler K."/>
        </authorList>
    </citation>
    <scope>NUCLEOTIDE SEQUENCE [LARGE SCALE GENOMIC DNA]</scope>
    <source>
        <strain evidence="3 4">JCM 13586</strain>
    </source>
</reference>
<dbReference type="Proteomes" id="UP000241222">
    <property type="component" value="Unassembled WGS sequence"/>
</dbReference>
<dbReference type="PANTHER" id="PTHR22642:SF2">
    <property type="entry name" value="PROTEIN LONG AFTER FAR-RED 3"/>
    <property type="match status" value="1"/>
</dbReference>
<comment type="caution">
    <text evidence="3">The sequence shown here is derived from an EMBL/GenBank/DDBJ whole genome shotgun (WGS) entry which is preliminary data.</text>
</comment>
<dbReference type="InterPro" id="IPR011059">
    <property type="entry name" value="Metal-dep_hydrolase_composite"/>
</dbReference>
<gene>
    <name evidence="3" type="ORF">C9I99_19990</name>
</gene>
<dbReference type="AlphaFoldDB" id="A0A2T3IUU9"/>
<evidence type="ECO:0000259" key="2">
    <source>
        <dbReference type="Pfam" id="PF07969"/>
    </source>
</evidence>
<dbReference type="Gene3D" id="3.20.20.140">
    <property type="entry name" value="Metal-dependent hydrolases"/>
    <property type="match status" value="1"/>
</dbReference>
<feature type="chain" id="PRO_5015511348" evidence="1">
    <location>
        <begin position="22"/>
        <end position="559"/>
    </location>
</feature>
<keyword evidence="1" id="KW-0732">Signal</keyword>
<evidence type="ECO:0000313" key="3">
    <source>
        <dbReference type="EMBL" id="PSU32144.1"/>
    </source>
</evidence>
<dbReference type="GO" id="GO:0016810">
    <property type="term" value="F:hydrolase activity, acting on carbon-nitrogen (but not peptide) bonds"/>
    <property type="evidence" value="ECO:0007669"/>
    <property type="project" value="InterPro"/>
</dbReference>
<dbReference type="Gene3D" id="2.30.40.10">
    <property type="entry name" value="Urease, subunit C, domain 1"/>
    <property type="match status" value="1"/>
</dbReference>
<dbReference type="OrthoDB" id="9031471at2"/>
<dbReference type="RefSeq" id="WP_107350647.1">
    <property type="nucleotide sequence ID" value="NZ_PYMH01000011.1"/>
</dbReference>
<sequence>MKLSKSILVIALAAASGSALANADLIFTNGDIVTVTGEADRAQAVAIKNSKIIAVGSNADVLKEQGSNTEVRDLGGKTMTPGFIDSHGHFSQYLPLINSPFVYPSPLGNSDSLPAIQTMIAEYLAQPGLDKDRLHFAFGYDNTELVEQRHPTRWELDDISGDFALCLVHISGHLAVCNSKGLDVIGYNKDTPAPAGGVIHKTKEGELTGLIEESATYAMFPHLNISPQELVVNLAKVQDMFMSYGVTTAQEGLAMAHTMRSMKQMADNNLLKIDLLSYAKWTDFEGIINDMPALGKYHNNFKFAGMKITGDGSPQGKTAYLSTPYFEVPHSHAYHYHGYPVLNQEEMNHFVDIAFKHNAQLISHANGDAAADQLINAVEKANKKYGERDHRTTIIHGQTARLDQIQRMVEANMMASFFPAHTYFWGDYHKKSVLGPWRASNISPMGWANEYGLKFTIHMDAPVVYPDQMRNMWTAVNRITRSGETLGEWHKISPYQALEAVTIHAAYQNFEDAEKGTVEVGKRADLVILEANPLDVDPMVIKDIKVLETIKDGNTVFTL</sequence>
<evidence type="ECO:0000313" key="4">
    <source>
        <dbReference type="Proteomes" id="UP000241222"/>
    </source>
</evidence>
<dbReference type="InterPro" id="IPR013108">
    <property type="entry name" value="Amidohydro_3"/>
</dbReference>
<dbReference type="InterPro" id="IPR033932">
    <property type="entry name" value="YtcJ-like"/>
</dbReference>